<dbReference type="EMBL" id="CP068393">
    <property type="protein sequence ID" value="QUC65912.1"/>
    <property type="molecule type" value="Genomic_DNA"/>
</dbReference>
<evidence type="ECO:0000313" key="1">
    <source>
        <dbReference type="EMBL" id="QUC65912.1"/>
    </source>
</evidence>
<gene>
    <name evidence="1" type="ORF">JYE49_08460</name>
</gene>
<protein>
    <submittedName>
        <fullName evidence="1">HD domain-containing protein</fullName>
    </submittedName>
</protein>
<proteinExistence type="predicted"/>
<reference evidence="1" key="1">
    <citation type="submission" date="2021-01" db="EMBL/GenBank/DDBJ databases">
        <title>Complete genome sequence of Clostridiales bacterium R-7.</title>
        <authorList>
            <person name="Mahoney-Kurpe S.C."/>
            <person name="Palevich N."/>
            <person name="Koike S."/>
            <person name="Moon C.D."/>
            <person name="Attwood G.T."/>
        </authorList>
    </citation>
    <scope>NUCLEOTIDE SEQUENCE</scope>
    <source>
        <strain evidence="1">R-7</strain>
    </source>
</reference>
<keyword evidence="2" id="KW-1185">Reference proteome</keyword>
<sequence>MERIGAVQACVDKIVAARTKEIDIKFGYVHLYSVSQTCALLAMKRQQNVELAAIAGLLHDIYAYQTGNRKDHAHQGAAAARKILQELNLFSEEEIDMISHAIYRHSDKDEVDSPFDEVLKDADALQHFLIMPLVAPAPHEAARVSKLKEELGIQ</sequence>
<name>A0AC61MUX6_9FIRM</name>
<dbReference type="Proteomes" id="UP000682782">
    <property type="component" value="Chromosome"/>
</dbReference>
<organism evidence="1 2">
    <name type="scientific">Aristaeella hokkaidonensis</name>
    <dbReference type="NCBI Taxonomy" id="3046382"/>
    <lineage>
        <taxon>Bacteria</taxon>
        <taxon>Bacillati</taxon>
        <taxon>Bacillota</taxon>
        <taxon>Clostridia</taxon>
        <taxon>Eubacteriales</taxon>
        <taxon>Aristaeellaceae</taxon>
        <taxon>Aristaeella</taxon>
    </lineage>
</organism>
<accession>A0AC61MUX6</accession>
<evidence type="ECO:0000313" key="2">
    <source>
        <dbReference type="Proteomes" id="UP000682782"/>
    </source>
</evidence>